<evidence type="ECO:0000313" key="3">
    <source>
        <dbReference type="EMBL" id="KAK1688965.1"/>
    </source>
</evidence>
<dbReference type="AlphaFoldDB" id="A0AAJ0A9H9"/>
<sequence>MMICWIIWTATSAGQILCTRVNQTPYRATTIGLTFAVCTVPYVYCMYSSRAQFDDALRGDSPKLDRMSESHKRWRRSSCWHTDTNRLPRKSSIIYMSTADRTENFYSVVCVLHHEPDEAGD</sequence>
<feature type="chain" id="PRO_5042790176" evidence="1">
    <location>
        <begin position="19"/>
        <end position="121"/>
    </location>
</feature>
<feature type="signal peptide" evidence="1">
    <location>
        <begin position="1"/>
        <end position="18"/>
    </location>
</feature>
<name>A0AAJ0A9H9_9PEZI</name>
<dbReference type="Proteomes" id="UP001224890">
    <property type="component" value="Unassembled WGS sequence"/>
</dbReference>
<proteinExistence type="predicted"/>
<dbReference type="EMBL" id="JAHMHR010000010">
    <property type="protein sequence ID" value="KAK1688965.1"/>
    <property type="molecule type" value="Genomic_DNA"/>
</dbReference>
<keyword evidence="1" id="KW-0732">Signal</keyword>
<organism evidence="2 4">
    <name type="scientific">Colletotrichum godetiae</name>
    <dbReference type="NCBI Taxonomy" id="1209918"/>
    <lineage>
        <taxon>Eukaryota</taxon>
        <taxon>Fungi</taxon>
        <taxon>Dikarya</taxon>
        <taxon>Ascomycota</taxon>
        <taxon>Pezizomycotina</taxon>
        <taxon>Sordariomycetes</taxon>
        <taxon>Hypocreomycetidae</taxon>
        <taxon>Glomerellales</taxon>
        <taxon>Glomerellaceae</taxon>
        <taxon>Colletotrichum</taxon>
        <taxon>Colletotrichum acutatum species complex</taxon>
    </lineage>
</organism>
<evidence type="ECO:0000256" key="1">
    <source>
        <dbReference type="SAM" id="SignalP"/>
    </source>
</evidence>
<accession>A0AAJ0A9H9</accession>
<evidence type="ECO:0000313" key="4">
    <source>
        <dbReference type="Proteomes" id="UP001224890"/>
    </source>
</evidence>
<dbReference type="EMBL" id="JAHMHR010000110">
    <property type="protein sequence ID" value="KAK1656980.1"/>
    <property type="molecule type" value="Genomic_DNA"/>
</dbReference>
<dbReference type="GeneID" id="85451485"/>
<keyword evidence="4" id="KW-1185">Reference proteome</keyword>
<reference evidence="2" key="1">
    <citation type="submission" date="2021-06" db="EMBL/GenBank/DDBJ databases">
        <title>Comparative genomics, transcriptomics and evolutionary studies reveal genomic signatures of adaptation to plant cell wall in hemibiotrophic fungi.</title>
        <authorList>
            <consortium name="DOE Joint Genome Institute"/>
            <person name="Baroncelli R."/>
            <person name="Diaz J.F."/>
            <person name="Benocci T."/>
            <person name="Peng M."/>
            <person name="Battaglia E."/>
            <person name="Haridas S."/>
            <person name="Andreopoulos W."/>
            <person name="Labutti K."/>
            <person name="Pangilinan J."/>
            <person name="Floch G.L."/>
            <person name="Makela M.R."/>
            <person name="Henrissat B."/>
            <person name="Grigoriev I.V."/>
            <person name="Crouch J.A."/>
            <person name="De Vries R.P."/>
            <person name="Sukno S.A."/>
            <person name="Thon M.R."/>
        </authorList>
    </citation>
    <scope>NUCLEOTIDE SEQUENCE</scope>
    <source>
        <strain evidence="2">CBS 193.32</strain>
    </source>
</reference>
<evidence type="ECO:0000313" key="2">
    <source>
        <dbReference type="EMBL" id="KAK1656980.1"/>
    </source>
</evidence>
<gene>
    <name evidence="3" type="ORF">BDP55DRAFT_34531</name>
    <name evidence="2" type="ORF">BDP55DRAFT_53344</name>
</gene>
<protein>
    <submittedName>
        <fullName evidence="2">Uncharacterized protein</fullName>
    </submittedName>
</protein>
<comment type="caution">
    <text evidence="2">The sequence shown here is derived from an EMBL/GenBank/DDBJ whole genome shotgun (WGS) entry which is preliminary data.</text>
</comment>
<dbReference type="RefSeq" id="XP_060432660.1">
    <property type="nucleotide sequence ID" value="XM_060566959.1"/>
</dbReference>